<evidence type="ECO:0000313" key="5">
    <source>
        <dbReference type="Proteomes" id="UP001266357"/>
    </source>
</evidence>
<dbReference type="SUPFAM" id="SSF57783">
    <property type="entry name" value="Zinc beta-ribbon"/>
    <property type="match status" value="1"/>
</dbReference>
<dbReference type="InterPro" id="IPR013988">
    <property type="entry name" value="YjdM_C"/>
</dbReference>
<comment type="similarity">
    <text evidence="1">Belongs to the YjdM family.</text>
</comment>
<dbReference type="EMBL" id="JAVRIF010000001">
    <property type="protein sequence ID" value="MDT0602320.1"/>
    <property type="molecule type" value="Genomic_DNA"/>
</dbReference>
<protein>
    <submittedName>
        <fullName evidence="4">Zinc ribbon domain-containing protein YjdM</fullName>
    </submittedName>
</protein>
<dbReference type="InterPro" id="IPR013987">
    <property type="entry name" value="YjdM_N"/>
</dbReference>
<evidence type="ECO:0000256" key="1">
    <source>
        <dbReference type="ARBA" id="ARBA00009248"/>
    </source>
</evidence>
<evidence type="ECO:0000313" key="4">
    <source>
        <dbReference type="EMBL" id="MDT0602320.1"/>
    </source>
</evidence>
<keyword evidence="5" id="KW-1185">Reference proteome</keyword>
<dbReference type="PANTHER" id="PTHR30305">
    <property type="entry name" value="PROTEIN YJDM-RELATED"/>
    <property type="match status" value="1"/>
</dbReference>
<evidence type="ECO:0000259" key="3">
    <source>
        <dbReference type="Pfam" id="PF08274"/>
    </source>
</evidence>
<dbReference type="Gene3D" id="2.20.25.10">
    <property type="match status" value="1"/>
</dbReference>
<dbReference type="Proteomes" id="UP001266357">
    <property type="component" value="Unassembled WGS sequence"/>
</dbReference>
<proteinExistence type="inferred from homology"/>
<dbReference type="InterPro" id="IPR004624">
    <property type="entry name" value="YjdM"/>
</dbReference>
<accession>A0ABU2ZWL1</accession>
<reference evidence="4 5" key="1">
    <citation type="submission" date="2023-09" db="EMBL/GenBank/DDBJ databases">
        <authorList>
            <person name="Rey-Velasco X."/>
        </authorList>
    </citation>
    <scope>NUCLEOTIDE SEQUENCE [LARGE SCALE GENOMIC DNA]</scope>
    <source>
        <strain evidence="4 5">W431</strain>
    </source>
</reference>
<name>A0ABU2ZWL1_9GAMM</name>
<gene>
    <name evidence="4" type="ORF">RM573_01815</name>
</gene>
<sequence>MSETLPHCPNCSSEYVYQDQALFICPECHYEWNPDEPDEDELIVKDIHGNQLSVGDKLILVKDLRVKGSSTVLKIGSKATIKRLIEGDHPLDCKVEGYGDMLIKADKVKMA</sequence>
<dbReference type="RefSeq" id="WP_311576327.1">
    <property type="nucleotide sequence ID" value="NZ_JAVRIF010000001.1"/>
</dbReference>
<feature type="domain" description="Protein YjdM N-terminal" evidence="3">
    <location>
        <begin position="4"/>
        <end position="33"/>
    </location>
</feature>
<evidence type="ECO:0000259" key="2">
    <source>
        <dbReference type="Pfam" id="PF03831"/>
    </source>
</evidence>
<comment type="caution">
    <text evidence="4">The sequence shown here is derived from an EMBL/GenBank/DDBJ whole genome shotgun (WGS) entry which is preliminary data.</text>
</comment>
<dbReference type="Gene3D" id="2.30.30.40">
    <property type="entry name" value="SH3 Domains"/>
    <property type="match status" value="1"/>
</dbReference>
<dbReference type="SUPFAM" id="SSF82057">
    <property type="entry name" value="Prokaryotic SH3-related domain"/>
    <property type="match status" value="1"/>
</dbReference>
<dbReference type="PANTHER" id="PTHR30305:SF3">
    <property type="entry name" value="PROTEIN YJDM"/>
    <property type="match status" value="1"/>
</dbReference>
<dbReference type="Pfam" id="PF08274">
    <property type="entry name" value="Zn_Ribbon_YjdM"/>
    <property type="match status" value="1"/>
</dbReference>
<organism evidence="4 5">
    <name type="scientific">Thalassotalea castellviae</name>
    <dbReference type="NCBI Taxonomy" id="3075612"/>
    <lineage>
        <taxon>Bacteria</taxon>
        <taxon>Pseudomonadati</taxon>
        <taxon>Pseudomonadota</taxon>
        <taxon>Gammaproteobacteria</taxon>
        <taxon>Alteromonadales</taxon>
        <taxon>Colwelliaceae</taxon>
        <taxon>Thalassotalea</taxon>
    </lineage>
</organism>
<feature type="domain" description="Protein YjdM C-terminal" evidence="2">
    <location>
        <begin position="44"/>
        <end position="109"/>
    </location>
</feature>
<dbReference type="NCBIfam" id="TIGR00686">
    <property type="entry name" value="phnA"/>
    <property type="match status" value="1"/>
</dbReference>
<dbReference type="Pfam" id="PF03831">
    <property type="entry name" value="YjdM"/>
    <property type="match status" value="1"/>
</dbReference>